<sequence length="576" mass="62266">MSSQSATYLQQQENLRHARRVNLERMSKGLAPLPLGNPAAPANAAGLPSSHGGHLDYPASGTQSMGLLNVTDSTRGNRTALHRAAETGDNELVESLLEGGAYIDGKDRAGLTALAVAVQKGNVNVARTLIEAGAQTDDEVATAARGDSAELLVLLLEAGAEIYPRSRSYGALLTAVYATKAEHVRILLDYGADANADQVLGIAINKWSYKPDDDLLLIIRQLVAAGADVNQKFHDEPVVQRAVDQRMEDVTRLLVETGANIDFPAHEQPTLFLYAVTRASASDSDMWSIVCYLARKGFRSNKENNMALFYAASRGRENEAGLLLSLGADIEIGAGEDSKTKGRTPIMAAAEKGHAEVVRLLAQAGANVDARAHSDYNYREQTTLMEAAKEGHTAVVRILAQAGAVLDLRDAEQNTALILAAEEGHADVVRCLADAGANLNLQGDDGRTALLSAILCGGSHDKVVLALLEAGADPLIKSFGGKDYNWYIEFAAEGHHSDSDDDVALRQRLENISRHLERYVPRGGTRDMPESSLDQYERSMAARMYDIPDRSMDSYMYVQSRSVQPSKSKLRRLFGR</sequence>
<feature type="repeat" description="ANK" evidence="1">
    <location>
        <begin position="379"/>
        <end position="411"/>
    </location>
</feature>
<dbReference type="PROSITE" id="PS50297">
    <property type="entry name" value="ANK_REP_REGION"/>
    <property type="match status" value="5"/>
</dbReference>
<feature type="repeat" description="ANK" evidence="1">
    <location>
        <begin position="76"/>
        <end position="108"/>
    </location>
</feature>
<feature type="repeat" description="ANK" evidence="1">
    <location>
        <begin position="341"/>
        <end position="373"/>
    </location>
</feature>
<proteinExistence type="predicted"/>
<dbReference type="InterPro" id="IPR002110">
    <property type="entry name" value="Ankyrin_rpt"/>
</dbReference>
<evidence type="ECO:0000256" key="2">
    <source>
        <dbReference type="SAM" id="MobiDB-lite"/>
    </source>
</evidence>
<keyword evidence="1" id="KW-0040">ANK repeat</keyword>
<evidence type="ECO:0000256" key="1">
    <source>
        <dbReference type="PROSITE-ProRule" id="PRU00023"/>
    </source>
</evidence>
<name>A0ABR0ED36_ZASCE</name>
<dbReference type="Gene3D" id="1.25.40.20">
    <property type="entry name" value="Ankyrin repeat-containing domain"/>
    <property type="match status" value="5"/>
</dbReference>
<gene>
    <name evidence="3" type="ORF">PRZ48_009494</name>
</gene>
<accession>A0ABR0ED36</accession>
<dbReference type="PRINTS" id="PR01415">
    <property type="entry name" value="ANKYRIN"/>
</dbReference>
<organism evidence="3 4">
    <name type="scientific">Zasmidium cellare</name>
    <name type="common">Wine cellar mold</name>
    <name type="synonym">Racodium cellare</name>
    <dbReference type="NCBI Taxonomy" id="395010"/>
    <lineage>
        <taxon>Eukaryota</taxon>
        <taxon>Fungi</taxon>
        <taxon>Dikarya</taxon>
        <taxon>Ascomycota</taxon>
        <taxon>Pezizomycotina</taxon>
        <taxon>Dothideomycetes</taxon>
        <taxon>Dothideomycetidae</taxon>
        <taxon>Mycosphaerellales</taxon>
        <taxon>Mycosphaerellaceae</taxon>
        <taxon>Zasmidium</taxon>
    </lineage>
</organism>
<feature type="region of interest" description="Disordered" evidence="2">
    <location>
        <begin position="32"/>
        <end position="60"/>
    </location>
</feature>
<dbReference type="SMART" id="SM00248">
    <property type="entry name" value="ANK"/>
    <property type="match status" value="9"/>
</dbReference>
<dbReference type="InterPro" id="IPR051616">
    <property type="entry name" value="Cul2-RING_E3_ligase_SR"/>
</dbReference>
<dbReference type="Proteomes" id="UP001305779">
    <property type="component" value="Unassembled WGS sequence"/>
</dbReference>
<evidence type="ECO:0008006" key="5">
    <source>
        <dbReference type="Google" id="ProtNLM"/>
    </source>
</evidence>
<dbReference type="EMBL" id="JAXOVC010000007">
    <property type="protein sequence ID" value="KAK4498983.1"/>
    <property type="molecule type" value="Genomic_DNA"/>
</dbReference>
<reference evidence="3 4" key="1">
    <citation type="journal article" date="2023" name="G3 (Bethesda)">
        <title>A chromosome-level genome assembly of Zasmidium syzygii isolated from banana leaves.</title>
        <authorList>
            <person name="van Westerhoven A.C."/>
            <person name="Mehrabi R."/>
            <person name="Talebi R."/>
            <person name="Steentjes M.B.F."/>
            <person name="Corcolon B."/>
            <person name="Chong P.A."/>
            <person name="Kema G.H.J."/>
            <person name="Seidl M.F."/>
        </authorList>
    </citation>
    <scope>NUCLEOTIDE SEQUENCE [LARGE SCALE GENOMIC DNA]</scope>
    <source>
        <strain evidence="3 4">P124</strain>
    </source>
</reference>
<dbReference type="Pfam" id="PF12796">
    <property type="entry name" value="Ank_2"/>
    <property type="match status" value="3"/>
</dbReference>
<comment type="caution">
    <text evidence="3">The sequence shown here is derived from an EMBL/GenBank/DDBJ whole genome shotgun (WGS) entry which is preliminary data.</text>
</comment>
<dbReference type="SUPFAM" id="SSF48403">
    <property type="entry name" value="Ankyrin repeat"/>
    <property type="match status" value="2"/>
</dbReference>
<dbReference type="InterPro" id="IPR036770">
    <property type="entry name" value="Ankyrin_rpt-contain_sf"/>
</dbReference>
<dbReference type="PROSITE" id="PS50088">
    <property type="entry name" value="ANK_REPEAT"/>
    <property type="match status" value="5"/>
</dbReference>
<feature type="compositionally biased region" description="Low complexity" evidence="2">
    <location>
        <begin position="32"/>
        <end position="48"/>
    </location>
</feature>
<dbReference type="PANTHER" id="PTHR46224">
    <property type="entry name" value="ANKYRIN REPEAT FAMILY PROTEIN"/>
    <property type="match status" value="1"/>
</dbReference>
<protein>
    <recommendedName>
        <fullName evidence="5">Ankyrin repeat protein</fullName>
    </recommendedName>
</protein>
<evidence type="ECO:0000313" key="4">
    <source>
        <dbReference type="Proteomes" id="UP001305779"/>
    </source>
</evidence>
<evidence type="ECO:0000313" key="3">
    <source>
        <dbReference type="EMBL" id="KAK4498983.1"/>
    </source>
</evidence>
<feature type="repeat" description="ANK" evidence="1">
    <location>
        <begin position="412"/>
        <end position="444"/>
    </location>
</feature>
<dbReference type="PANTHER" id="PTHR46224:SF64">
    <property type="entry name" value="IQ MOTIF AND ANKYRIN REPEAT DOMAIN-CONTAINING PROTEIN 1"/>
    <property type="match status" value="1"/>
</dbReference>
<feature type="repeat" description="ANK" evidence="1">
    <location>
        <begin position="109"/>
        <end position="141"/>
    </location>
</feature>
<keyword evidence="4" id="KW-1185">Reference proteome</keyword>